<accession>A0ABQ9IPD2</accession>
<feature type="region of interest" description="Disordered" evidence="1">
    <location>
        <begin position="763"/>
        <end position="785"/>
    </location>
</feature>
<comment type="caution">
    <text evidence="2">The sequence shown here is derived from an EMBL/GenBank/DDBJ whole genome shotgun (WGS) entry which is preliminary data.</text>
</comment>
<dbReference type="EMBL" id="JARBHB010000001">
    <property type="protein sequence ID" value="KAJ8898543.1"/>
    <property type="molecule type" value="Genomic_DNA"/>
</dbReference>
<feature type="region of interest" description="Disordered" evidence="1">
    <location>
        <begin position="19"/>
        <end position="39"/>
    </location>
</feature>
<evidence type="ECO:0000313" key="3">
    <source>
        <dbReference type="Proteomes" id="UP001159363"/>
    </source>
</evidence>
<feature type="compositionally biased region" description="Polar residues" evidence="1">
    <location>
        <begin position="763"/>
        <end position="779"/>
    </location>
</feature>
<reference evidence="2 3" key="1">
    <citation type="submission" date="2023-02" db="EMBL/GenBank/DDBJ databases">
        <title>LHISI_Scaffold_Assembly.</title>
        <authorList>
            <person name="Stuart O.P."/>
            <person name="Cleave R."/>
            <person name="Magrath M.J.L."/>
            <person name="Mikheyev A.S."/>
        </authorList>
    </citation>
    <scope>NUCLEOTIDE SEQUENCE [LARGE SCALE GENOMIC DNA]</scope>
    <source>
        <strain evidence="2">Daus_M_001</strain>
        <tissue evidence="2">Leg muscle</tissue>
    </source>
</reference>
<organism evidence="2 3">
    <name type="scientific">Dryococelus australis</name>
    <dbReference type="NCBI Taxonomy" id="614101"/>
    <lineage>
        <taxon>Eukaryota</taxon>
        <taxon>Metazoa</taxon>
        <taxon>Ecdysozoa</taxon>
        <taxon>Arthropoda</taxon>
        <taxon>Hexapoda</taxon>
        <taxon>Insecta</taxon>
        <taxon>Pterygota</taxon>
        <taxon>Neoptera</taxon>
        <taxon>Polyneoptera</taxon>
        <taxon>Phasmatodea</taxon>
        <taxon>Verophasmatodea</taxon>
        <taxon>Anareolatae</taxon>
        <taxon>Phasmatidae</taxon>
        <taxon>Eurycanthinae</taxon>
        <taxon>Dryococelus</taxon>
    </lineage>
</organism>
<sequence>MRVIEVSMERHRNEVVGQTRYPRENPPTSGNVRHDPHMLRSGLTRPGPGFESWSGHPDIRGYWYGSSLHAVVESVHTPPSPLSDLLNLECLEPSLLDVTTSQCNVGPRIVSLRSRSLACTLYTVFAVQSPESKLAQFSGSSMTRYKAQYSHPGTSQQVTSMPLLYTCLASSLTKPKKMGAATTRLPPRRTGFDFQWIRSRIFAWGNHAGRCRWSKGFLADLPITLPCIAYMTHIDHQLCTFAVCVGGASLATLSRHQHSDRSYISGIAATTIGVYLDWHLDLTTLTSTLSCLGKQSASPVEMTSPGIELGSPRWESGALATELLRPPLSVGTGADSAAPRRNRTLTSPSPLPGTRCARGCLLPLWESRECRQWRDLLASQTSSRLLEFPIRLTTMQECSGESGWRPKTLYILSQPSGRQSLTEAVWRVCASEVKCGRRLKIAGRRRARCSWLEWTRGCETDDRSHFAPASITMFFPPLADDEGEGLGRGKLPEEGSADRVSEEAVSWDSPRLDGQAVSWDSPRLDGQAVSWDSPRLDGQAVSWDSPRLDGQAVSWDSPRFIITANALGTGLNSDWLLKLLDVPYWLDWRVLHQTLISGMLASDVPVCAVTGERVRHAMTGVSPSSSLPSSCPRRHAGLVAAGNSGEPLLECQHRPPACLSLPEDVSSWLQHSSCETLLTNPHTTSHHNEIVDDNYYGDYVPAWSRSRSKGAIRATLTRTPSSRPAVSPFAVAMLAIADFTLAATRHPSGSSLHCLRSRASYNPPNYQTSHTDGSESCSSLEREPSRSRQVETAACLANYARTRQQNGVTGQQHVATPFANQSLVICLPAGSPANRESLQVRRSQYDVRLVPTDARSQSLDGNVHCNITFVGNHIATENVMMVIPAALVSKVHKGVLRVLGVLSQVGEDKLYRPIHKNSTLTRANSQLTQQDVLLGAQSGNQMDEAFSDTRSLSVGKKPCHRAGVNTVCISNLLTSPSADTRHPAARNRHL</sequence>
<feature type="region of interest" description="Disordered" evidence="1">
    <location>
        <begin position="483"/>
        <end position="508"/>
    </location>
</feature>
<keyword evidence="3" id="KW-1185">Reference proteome</keyword>
<proteinExistence type="predicted"/>
<feature type="compositionally biased region" description="Basic and acidic residues" evidence="1">
    <location>
        <begin position="485"/>
        <end position="502"/>
    </location>
</feature>
<protein>
    <submittedName>
        <fullName evidence="2">Uncharacterized protein</fullName>
    </submittedName>
</protein>
<evidence type="ECO:0000313" key="2">
    <source>
        <dbReference type="EMBL" id="KAJ8898543.1"/>
    </source>
</evidence>
<gene>
    <name evidence="2" type="ORF">PR048_003903</name>
</gene>
<dbReference type="Proteomes" id="UP001159363">
    <property type="component" value="Chromosome 1"/>
</dbReference>
<name>A0ABQ9IPD2_9NEOP</name>
<feature type="region of interest" description="Disordered" evidence="1">
    <location>
        <begin position="330"/>
        <end position="349"/>
    </location>
</feature>
<evidence type="ECO:0000256" key="1">
    <source>
        <dbReference type="SAM" id="MobiDB-lite"/>
    </source>
</evidence>